<keyword evidence="9 16" id="KW-0547">Nucleotide-binding</keyword>
<gene>
    <name evidence="16 17" type="primary">coaX</name>
    <name evidence="17" type="ORF">AW11_03360</name>
</gene>
<feature type="binding site" evidence="16">
    <location>
        <begin position="6"/>
        <end position="13"/>
    </location>
    <ligand>
        <name>ATP</name>
        <dbReference type="ChEBI" id="CHEBI:30616"/>
    </ligand>
</feature>
<evidence type="ECO:0000256" key="4">
    <source>
        <dbReference type="ARBA" id="ARBA00005225"/>
    </source>
</evidence>
<evidence type="ECO:0000256" key="6">
    <source>
        <dbReference type="ARBA" id="ARBA00012102"/>
    </source>
</evidence>
<evidence type="ECO:0000256" key="10">
    <source>
        <dbReference type="ARBA" id="ARBA00022777"/>
    </source>
</evidence>
<comment type="pathway">
    <text evidence="4 16">Cofactor biosynthesis; coenzyme A biosynthesis; CoA from (R)-pantothenate: step 1/5.</text>
</comment>
<dbReference type="eggNOG" id="COG1521">
    <property type="taxonomic scope" value="Bacteria"/>
</dbReference>
<evidence type="ECO:0000256" key="13">
    <source>
        <dbReference type="ARBA" id="ARBA00022993"/>
    </source>
</evidence>
<dbReference type="Proteomes" id="UP000022141">
    <property type="component" value="Unassembled WGS sequence"/>
</dbReference>
<keyword evidence="13 16" id="KW-0173">Coenzyme A biosynthesis</keyword>
<feature type="binding site" evidence="16">
    <location>
        <begin position="97"/>
        <end position="100"/>
    </location>
    <ligand>
        <name>substrate</name>
    </ligand>
</feature>
<reference evidence="17" key="1">
    <citation type="submission" date="2014-02" db="EMBL/GenBank/DDBJ databases">
        <title>Expanding our view of genomic diversity in Candidatus Accumulibacter clades.</title>
        <authorList>
            <person name="Skennerton C.T."/>
            <person name="Barr J.J."/>
            <person name="Slater F.R."/>
            <person name="Bond P.L."/>
            <person name="Tyson G.W."/>
        </authorList>
    </citation>
    <scope>NUCLEOTIDE SEQUENCE [LARGE SCALE GENOMIC DNA]</scope>
</reference>
<dbReference type="EMBL" id="JEMY01000050">
    <property type="protein sequence ID" value="EXI85780.1"/>
    <property type="molecule type" value="Genomic_DNA"/>
</dbReference>
<sequence>MIVAIDAGNSRIKWGVHDGSAWVDGGALATADVGRLAEVADQWPAHARGVVCNVAGPTVAESISRLFAGRHADLVFLHASAAACGVRSRYESAQQLGADRWAALIGARAVLDSACLVVCAGTATTVDRLDVGGIFAGGLILPGFDLMCTALARNTAQLPLADGVFRALPRNTMDAIVSGCLQAQLGAVERMFQEIADEPAARCLLTGGAAPRLAAHLKIPFRLMDNLILDGLRRFAASPGR</sequence>
<dbReference type="PANTHER" id="PTHR34265:SF1">
    <property type="entry name" value="TYPE III PANTOTHENATE KINASE"/>
    <property type="match status" value="1"/>
</dbReference>
<evidence type="ECO:0000313" key="18">
    <source>
        <dbReference type="Proteomes" id="UP000022141"/>
    </source>
</evidence>
<keyword evidence="11 16" id="KW-0067">ATP-binding</keyword>
<comment type="function">
    <text evidence="16">Catalyzes the phosphorylation of pantothenate (Pan), the first step in CoA biosynthesis.</text>
</comment>
<dbReference type="GO" id="GO:0005737">
    <property type="term" value="C:cytoplasm"/>
    <property type="evidence" value="ECO:0007669"/>
    <property type="project" value="UniProtKB-SubCell"/>
</dbReference>
<evidence type="ECO:0000256" key="12">
    <source>
        <dbReference type="ARBA" id="ARBA00022958"/>
    </source>
</evidence>
<keyword evidence="12 16" id="KW-0630">Potassium</keyword>
<evidence type="ECO:0000256" key="3">
    <source>
        <dbReference type="ARBA" id="ARBA00004496"/>
    </source>
</evidence>
<evidence type="ECO:0000256" key="8">
    <source>
        <dbReference type="ARBA" id="ARBA00022679"/>
    </source>
</evidence>
<dbReference type="Pfam" id="PF03309">
    <property type="entry name" value="Pan_kinase"/>
    <property type="match status" value="1"/>
</dbReference>
<evidence type="ECO:0000256" key="14">
    <source>
        <dbReference type="ARBA" id="ARBA00038036"/>
    </source>
</evidence>
<evidence type="ECO:0000256" key="1">
    <source>
        <dbReference type="ARBA" id="ARBA00001206"/>
    </source>
</evidence>
<feature type="binding site" evidence="16">
    <location>
        <position position="172"/>
    </location>
    <ligand>
        <name>substrate</name>
    </ligand>
</feature>
<keyword evidence="18" id="KW-1185">Reference proteome</keyword>
<dbReference type="HAMAP" id="MF_01274">
    <property type="entry name" value="Pantothen_kinase_3"/>
    <property type="match status" value="1"/>
</dbReference>
<keyword evidence="7 16" id="KW-0963">Cytoplasm</keyword>
<feature type="binding site" evidence="16">
    <location>
        <position position="90"/>
    </location>
    <ligand>
        <name>substrate</name>
    </ligand>
</feature>
<dbReference type="STRING" id="1454004.AW11_03360"/>
<keyword evidence="8 16" id="KW-0808">Transferase</keyword>
<comment type="catalytic activity">
    <reaction evidence="1 16">
        <text>(R)-pantothenate + ATP = (R)-4'-phosphopantothenate + ADP + H(+)</text>
        <dbReference type="Rhea" id="RHEA:16373"/>
        <dbReference type="ChEBI" id="CHEBI:10986"/>
        <dbReference type="ChEBI" id="CHEBI:15378"/>
        <dbReference type="ChEBI" id="CHEBI:29032"/>
        <dbReference type="ChEBI" id="CHEBI:30616"/>
        <dbReference type="ChEBI" id="CHEBI:456216"/>
        <dbReference type="EC" id="2.7.1.33"/>
    </reaction>
</comment>
<evidence type="ECO:0000256" key="11">
    <source>
        <dbReference type="ARBA" id="ARBA00022840"/>
    </source>
</evidence>
<comment type="similarity">
    <text evidence="14 16">Belongs to the type III pantothenate kinase family.</text>
</comment>
<dbReference type="SUPFAM" id="SSF53067">
    <property type="entry name" value="Actin-like ATPase domain"/>
    <property type="match status" value="2"/>
</dbReference>
<protein>
    <recommendedName>
        <fullName evidence="15 16">Type III pantothenate kinase</fullName>
        <ecNumber evidence="6 16">2.7.1.33</ecNumber>
    </recommendedName>
    <alternativeName>
        <fullName evidence="16">PanK-III</fullName>
    </alternativeName>
    <alternativeName>
        <fullName evidence="16">Pantothenic acid kinase</fullName>
    </alternativeName>
</protein>
<comment type="subunit">
    <text evidence="5 16">Homodimer.</text>
</comment>
<dbReference type="GO" id="GO:0005524">
    <property type="term" value="F:ATP binding"/>
    <property type="evidence" value="ECO:0007669"/>
    <property type="project" value="UniProtKB-UniRule"/>
</dbReference>
<comment type="caution">
    <text evidence="17">The sequence shown here is derived from an EMBL/GenBank/DDBJ whole genome shotgun (WGS) entry which is preliminary data.</text>
</comment>
<feature type="active site" description="Proton acceptor" evidence="16">
    <location>
        <position position="99"/>
    </location>
</feature>
<evidence type="ECO:0000313" key="17">
    <source>
        <dbReference type="EMBL" id="EXI85780.1"/>
    </source>
</evidence>
<comment type="cofactor">
    <cofactor evidence="2">
        <name>K(+)</name>
        <dbReference type="ChEBI" id="CHEBI:29103"/>
    </cofactor>
</comment>
<comment type="caution">
    <text evidence="16">Lacks conserved residue(s) required for the propagation of feature annotation.</text>
</comment>
<dbReference type="GO" id="GO:0015937">
    <property type="term" value="P:coenzyme A biosynthetic process"/>
    <property type="evidence" value="ECO:0007669"/>
    <property type="project" value="UniProtKB-UniRule"/>
</dbReference>
<dbReference type="GO" id="GO:0004594">
    <property type="term" value="F:pantothenate kinase activity"/>
    <property type="evidence" value="ECO:0007669"/>
    <property type="project" value="UniProtKB-UniRule"/>
</dbReference>
<dbReference type="NCBIfam" id="TIGR00671">
    <property type="entry name" value="baf"/>
    <property type="match status" value="1"/>
</dbReference>
<evidence type="ECO:0000256" key="16">
    <source>
        <dbReference type="HAMAP-Rule" id="MF_01274"/>
    </source>
</evidence>
<dbReference type="EC" id="2.7.1.33" evidence="6 16"/>
<evidence type="ECO:0000256" key="9">
    <source>
        <dbReference type="ARBA" id="ARBA00022741"/>
    </source>
</evidence>
<proteinExistence type="inferred from homology"/>
<evidence type="ECO:0000256" key="7">
    <source>
        <dbReference type="ARBA" id="ARBA00022490"/>
    </source>
</evidence>
<dbReference type="UniPathway" id="UPA00241">
    <property type="reaction ID" value="UER00352"/>
</dbReference>
<name>A0A011Q9F1_ACCRE</name>
<evidence type="ECO:0000256" key="15">
    <source>
        <dbReference type="ARBA" id="ARBA00040883"/>
    </source>
</evidence>
<dbReference type="Gene3D" id="3.30.420.40">
    <property type="match status" value="2"/>
</dbReference>
<dbReference type="AlphaFoldDB" id="A0A011Q9F1"/>
<accession>A0A011Q9F1</accession>
<evidence type="ECO:0000256" key="5">
    <source>
        <dbReference type="ARBA" id="ARBA00011738"/>
    </source>
</evidence>
<comment type="subcellular location">
    <subcellularLocation>
        <location evidence="3 16">Cytoplasm</location>
    </subcellularLocation>
</comment>
<dbReference type="CDD" id="cd24015">
    <property type="entry name" value="ASKHA_NBD_PanK-III"/>
    <property type="match status" value="1"/>
</dbReference>
<dbReference type="PANTHER" id="PTHR34265">
    <property type="entry name" value="TYPE III PANTOTHENATE KINASE"/>
    <property type="match status" value="1"/>
</dbReference>
<feature type="binding site" evidence="16">
    <location>
        <position position="122"/>
    </location>
    <ligand>
        <name>ATP</name>
        <dbReference type="ChEBI" id="CHEBI:30616"/>
    </ligand>
</feature>
<comment type="cofactor">
    <cofactor evidence="16">
        <name>NH4(+)</name>
        <dbReference type="ChEBI" id="CHEBI:28938"/>
    </cofactor>
    <cofactor evidence="16">
        <name>K(+)</name>
        <dbReference type="ChEBI" id="CHEBI:29103"/>
    </cofactor>
    <text evidence="16">A monovalent cation. Ammonium or potassium.</text>
</comment>
<keyword evidence="10 16" id="KW-0418">Kinase</keyword>
<dbReference type="InterPro" id="IPR004619">
    <property type="entry name" value="Type_III_PanK"/>
</dbReference>
<dbReference type="PATRIC" id="fig|1454004.3.peg.3464"/>
<evidence type="ECO:0000256" key="2">
    <source>
        <dbReference type="ARBA" id="ARBA00001958"/>
    </source>
</evidence>
<dbReference type="InterPro" id="IPR043129">
    <property type="entry name" value="ATPase_NBD"/>
</dbReference>
<organism evidence="17 18">
    <name type="scientific">Accumulibacter regalis</name>
    <dbReference type="NCBI Taxonomy" id="522306"/>
    <lineage>
        <taxon>Bacteria</taxon>
        <taxon>Pseudomonadati</taxon>
        <taxon>Pseudomonadota</taxon>
        <taxon>Betaproteobacteria</taxon>
        <taxon>Candidatus Accumulibacter</taxon>
    </lineage>
</organism>